<evidence type="ECO:0000256" key="4">
    <source>
        <dbReference type="RuleBase" id="RU000363"/>
    </source>
</evidence>
<dbReference type="InterPro" id="IPR002347">
    <property type="entry name" value="SDR_fam"/>
</dbReference>
<comment type="caution">
    <text evidence="5">The sequence shown here is derived from an EMBL/GenBank/DDBJ whole genome shotgun (WGS) entry which is preliminary data.</text>
</comment>
<comment type="similarity">
    <text evidence="1 4">Belongs to the short-chain dehydrogenases/reductases (SDR) family.</text>
</comment>
<dbReference type="EMBL" id="LUKN01002558">
    <property type="protein sequence ID" value="OAQ98870.1"/>
    <property type="molecule type" value="Genomic_DNA"/>
</dbReference>
<reference evidence="5 6" key="1">
    <citation type="submission" date="2016-03" db="EMBL/GenBank/DDBJ databases">
        <title>Fine-scale spatial genetic structure of a fungal parasite of coffee scale insects.</title>
        <authorList>
            <person name="Jackson D."/>
            <person name="Zemenick K.A."/>
            <person name="Malloure B."/>
            <person name="Quandt C.A."/>
            <person name="James T.Y."/>
        </authorList>
    </citation>
    <scope>NUCLEOTIDE SEQUENCE [LARGE SCALE GENOMIC DNA]</scope>
    <source>
        <strain evidence="5 6">UM487</strain>
    </source>
</reference>
<dbReference type="InterPro" id="IPR036291">
    <property type="entry name" value="NAD(P)-bd_dom_sf"/>
</dbReference>
<keyword evidence="2" id="KW-0521">NADP</keyword>
<dbReference type="PRINTS" id="PR00081">
    <property type="entry name" value="GDHRDH"/>
</dbReference>
<name>A0A179IB78_CORDF</name>
<evidence type="ECO:0000313" key="6">
    <source>
        <dbReference type="Proteomes" id="UP000243081"/>
    </source>
</evidence>
<dbReference type="AlphaFoldDB" id="A0A179IB78"/>
<evidence type="ECO:0000256" key="3">
    <source>
        <dbReference type="ARBA" id="ARBA00023002"/>
    </source>
</evidence>
<evidence type="ECO:0000313" key="5">
    <source>
        <dbReference type="EMBL" id="OAQ98870.1"/>
    </source>
</evidence>
<evidence type="ECO:0000256" key="2">
    <source>
        <dbReference type="ARBA" id="ARBA00022857"/>
    </source>
</evidence>
<dbReference type="OrthoDB" id="47007at2759"/>
<gene>
    <name evidence="5" type="ORF">LLEC1_07625</name>
</gene>
<dbReference type="Gene3D" id="3.40.50.720">
    <property type="entry name" value="NAD(P)-binding Rossmann-like Domain"/>
    <property type="match status" value="1"/>
</dbReference>
<sequence length="277" mass="29441">MPDTLSLENKVAIVTGSGRENVIGAGIALARNGASVVVHFVSGSSKARAAQVCETLQGVGGQAIAVQAALDTIEGAKLLVRRTLEGFNTEHIDILVNNAGVAYFCPVTEELDLEQLSDVFQINVLGPFNMVHAVLPNMPRGGRIINISSTSSKRGNVNISTYAASKAALDSLTWTWAGEGCISPPFPIHRYKNRLHFKHLGRSRGITVNAIAPGPVLTELYPKGHEQALMATEIALTRAELRAGATADIGDAVLLLVNEKSRWITGQYISVSGGVTY</sequence>
<dbReference type="Proteomes" id="UP000243081">
    <property type="component" value="Unassembled WGS sequence"/>
</dbReference>
<keyword evidence="6" id="KW-1185">Reference proteome</keyword>
<dbReference type="Pfam" id="PF13561">
    <property type="entry name" value="adh_short_C2"/>
    <property type="match status" value="1"/>
</dbReference>
<dbReference type="PROSITE" id="PS00061">
    <property type="entry name" value="ADH_SHORT"/>
    <property type="match status" value="1"/>
</dbReference>
<proteinExistence type="inferred from homology"/>
<dbReference type="SUPFAM" id="SSF51735">
    <property type="entry name" value="NAD(P)-binding Rossmann-fold domains"/>
    <property type="match status" value="1"/>
</dbReference>
<dbReference type="OMA" id="GAFYMVH"/>
<keyword evidence="3" id="KW-0560">Oxidoreductase</keyword>
<dbReference type="GO" id="GO:0016491">
    <property type="term" value="F:oxidoreductase activity"/>
    <property type="evidence" value="ECO:0007669"/>
    <property type="project" value="UniProtKB-KW"/>
</dbReference>
<evidence type="ECO:0000256" key="1">
    <source>
        <dbReference type="ARBA" id="ARBA00006484"/>
    </source>
</evidence>
<dbReference type="PANTHER" id="PTHR43639">
    <property type="entry name" value="OXIDOREDUCTASE, SHORT-CHAIN DEHYDROGENASE/REDUCTASE FAMILY (AFU_ORTHOLOGUE AFUA_5G02870)"/>
    <property type="match status" value="1"/>
</dbReference>
<dbReference type="PANTHER" id="PTHR43639:SF1">
    <property type="entry name" value="SHORT-CHAIN DEHYDROGENASE_REDUCTASE FAMILY PROTEIN"/>
    <property type="match status" value="1"/>
</dbReference>
<dbReference type="InterPro" id="IPR020904">
    <property type="entry name" value="Sc_DH/Rdtase_CS"/>
</dbReference>
<dbReference type="Pfam" id="PF00106">
    <property type="entry name" value="adh_short"/>
    <property type="match status" value="1"/>
</dbReference>
<protein>
    <submittedName>
        <fullName evidence="5">Uncharacterized protein</fullName>
    </submittedName>
</protein>
<organism evidence="5 6">
    <name type="scientific">Cordyceps confragosa</name>
    <name type="common">Lecanicillium lecanii</name>
    <dbReference type="NCBI Taxonomy" id="2714763"/>
    <lineage>
        <taxon>Eukaryota</taxon>
        <taxon>Fungi</taxon>
        <taxon>Dikarya</taxon>
        <taxon>Ascomycota</taxon>
        <taxon>Pezizomycotina</taxon>
        <taxon>Sordariomycetes</taxon>
        <taxon>Hypocreomycetidae</taxon>
        <taxon>Hypocreales</taxon>
        <taxon>Cordycipitaceae</taxon>
        <taxon>Akanthomyces</taxon>
    </lineage>
</organism>
<dbReference type="PRINTS" id="PR00080">
    <property type="entry name" value="SDRFAMILY"/>
</dbReference>
<accession>A0A179IB78</accession>